<keyword evidence="1" id="KW-1133">Transmembrane helix</keyword>
<name>A0A919XXP8_9BACL</name>
<comment type="caution">
    <text evidence="2">The sequence shown here is derived from an EMBL/GenBank/DDBJ whole genome shotgun (WGS) entry which is preliminary data.</text>
</comment>
<dbReference type="AlphaFoldDB" id="A0A919XXP8"/>
<proteinExistence type="predicted"/>
<evidence type="ECO:0000256" key="1">
    <source>
        <dbReference type="SAM" id="Phobius"/>
    </source>
</evidence>
<feature type="transmembrane region" description="Helical" evidence="1">
    <location>
        <begin position="38"/>
        <end position="61"/>
    </location>
</feature>
<sequence>MVVQLLFAGCSEENYSTFRGIGGNADIVKFFRLKLAKAWIWLVFGDLRLFFSLEVSFGVGWRM</sequence>
<gene>
    <name evidence="2" type="ORF">J41TS12_31460</name>
</gene>
<keyword evidence="3" id="KW-1185">Reference proteome</keyword>
<evidence type="ECO:0000313" key="3">
    <source>
        <dbReference type="Proteomes" id="UP000681162"/>
    </source>
</evidence>
<reference evidence="2 3" key="1">
    <citation type="submission" date="2021-03" db="EMBL/GenBank/DDBJ databases">
        <title>Antimicrobial resistance genes in bacteria isolated from Japanese honey, and their potential for conferring macrolide and lincosamide resistance in the American foulbrood pathogen Paenibacillus larvae.</title>
        <authorList>
            <person name="Okamoto M."/>
            <person name="Kumagai M."/>
            <person name="Kanamori H."/>
            <person name="Takamatsu D."/>
        </authorList>
    </citation>
    <scope>NUCLEOTIDE SEQUENCE [LARGE SCALE GENOMIC DNA]</scope>
    <source>
        <strain evidence="2 3">J41TS12</strain>
    </source>
</reference>
<accession>A0A919XXP8</accession>
<dbReference type="EMBL" id="BORR01000011">
    <property type="protein sequence ID" value="GIO38285.1"/>
    <property type="molecule type" value="Genomic_DNA"/>
</dbReference>
<keyword evidence="1" id="KW-0812">Transmembrane</keyword>
<dbReference type="Proteomes" id="UP000681162">
    <property type="component" value="Unassembled WGS sequence"/>
</dbReference>
<keyword evidence="1" id="KW-0472">Membrane</keyword>
<evidence type="ECO:0000313" key="2">
    <source>
        <dbReference type="EMBL" id="GIO38285.1"/>
    </source>
</evidence>
<organism evidence="2 3">
    <name type="scientific">Paenibacillus antibioticophila</name>
    <dbReference type="NCBI Taxonomy" id="1274374"/>
    <lineage>
        <taxon>Bacteria</taxon>
        <taxon>Bacillati</taxon>
        <taxon>Bacillota</taxon>
        <taxon>Bacilli</taxon>
        <taxon>Bacillales</taxon>
        <taxon>Paenibacillaceae</taxon>
        <taxon>Paenibacillus</taxon>
    </lineage>
</organism>
<protein>
    <submittedName>
        <fullName evidence="2">Uncharacterized protein</fullName>
    </submittedName>
</protein>